<organism evidence="1 2">
    <name type="scientific">Burkholderia thailandensis</name>
    <dbReference type="NCBI Taxonomy" id="57975"/>
    <lineage>
        <taxon>Bacteria</taxon>
        <taxon>Pseudomonadati</taxon>
        <taxon>Pseudomonadota</taxon>
        <taxon>Betaproteobacteria</taxon>
        <taxon>Burkholderiales</taxon>
        <taxon>Burkholderiaceae</taxon>
        <taxon>Burkholderia</taxon>
        <taxon>pseudomallei group</taxon>
    </lineage>
</organism>
<sequence length="93" mass="9878">MTPVAAAGKIPRPAALDAPRAVSFPAYASEPACTAGALHPADFEKKRASTRFLIARTQAARRLRDANGGHRALVAHALRPRYRTAKPPIDVPG</sequence>
<dbReference type="EMBL" id="QXCT01000002">
    <property type="protein sequence ID" value="MDW9255653.1"/>
    <property type="molecule type" value="Genomic_DNA"/>
</dbReference>
<dbReference type="Proteomes" id="UP001272137">
    <property type="component" value="Unassembled WGS sequence"/>
</dbReference>
<evidence type="ECO:0000313" key="2">
    <source>
        <dbReference type="Proteomes" id="UP001272137"/>
    </source>
</evidence>
<name>A0AAW9CXM0_BURTH</name>
<accession>A0AAW9CXM0</accession>
<comment type="caution">
    <text evidence="1">The sequence shown here is derived from an EMBL/GenBank/DDBJ whole genome shotgun (WGS) entry which is preliminary data.</text>
</comment>
<protein>
    <submittedName>
        <fullName evidence="1">Uncharacterized protein</fullName>
    </submittedName>
</protein>
<reference evidence="1" key="1">
    <citation type="submission" date="2018-08" db="EMBL/GenBank/DDBJ databases">
        <title>Identification of Burkholderia cepacia strains that express a Burkholderia pseudomallei-like capsular polysaccharide.</title>
        <authorList>
            <person name="Burtnick M.N."/>
            <person name="Vongsouvath M."/>
            <person name="Newton P."/>
            <person name="Wuthiekanun V."/>
            <person name="Limmathurotsakul D."/>
            <person name="Brett P.J."/>
            <person name="Chantratita N."/>
            <person name="Dance D.A."/>
        </authorList>
    </citation>
    <scope>NUCLEOTIDE SEQUENCE</scope>
    <source>
        <strain evidence="1">SBXCC001</strain>
    </source>
</reference>
<evidence type="ECO:0000313" key="1">
    <source>
        <dbReference type="EMBL" id="MDW9255653.1"/>
    </source>
</evidence>
<proteinExistence type="predicted"/>
<gene>
    <name evidence="1" type="ORF">C7S16_1285</name>
</gene>
<dbReference type="AlphaFoldDB" id="A0AAW9CXM0"/>